<evidence type="ECO:0000256" key="1">
    <source>
        <dbReference type="SAM" id="MobiDB-lite"/>
    </source>
</evidence>
<dbReference type="AlphaFoldDB" id="A0A7S1TBA7"/>
<accession>A0A7S1TBA7</accession>
<dbReference type="EMBL" id="HBGH01005206">
    <property type="protein sequence ID" value="CAD9230760.1"/>
    <property type="molecule type" value="Transcribed_RNA"/>
</dbReference>
<protein>
    <submittedName>
        <fullName evidence="2">Uncharacterized protein</fullName>
    </submittedName>
</protein>
<gene>
    <name evidence="2" type="ORF">CCAE0312_LOCUS2814</name>
</gene>
<name>A0A7S1TBA7_9RHOD</name>
<organism evidence="2">
    <name type="scientific">Compsopogon caeruleus</name>
    <dbReference type="NCBI Taxonomy" id="31354"/>
    <lineage>
        <taxon>Eukaryota</taxon>
        <taxon>Rhodophyta</taxon>
        <taxon>Compsopogonophyceae</taxon>
        <taxon>Compsopogonales</taxon>
        <taxon>Compsopogonaceae</taxon>
        <taxon>Compsopogon</taxon>
    </lineage>
</organism>
<feature type="compositionally biased region" description="Basic residues" evidence="1">
    <location>
        <begin position="333"/>
        <end position="342"/>
    </location>
</feature>
<reference evidence="2" key="1">
    <citation type="submission" date="2021-01" db="EMBL/GenBank/DDBJ databases">
        <authorList>
            <person name="Corre E."/>
            <person name="Pelletier E."/>
            <person name="Niang G."/>
            <person name="Scheremetjew M."/>
            <person name="Finn R."/>
            <person name="Kale V."/>
            <person name="Holt S."/>
            <person name="Cochrane G."/>
            <person name="Meng A."/>
            <person name="Brown T."/>
            <person name="Cohen L."/>
        </authorList>
    </citation>
    <scope>NUCLEOTIDE SEQUENCE</scope>
    <source>
        <strain evidence="2">SAG 36.94</strain>
    </source>
</reference>
<feature type="compositionally biased region" description="Polar residues" evidence="1">
    <location>
        <begin position="317"/>
        <end position="329"/>
    </location>
</feature>
<feature type="region of interest" description="Disordered" evidence="1">
    <location>
        <begin position="182"/>
        <end position="212"/>
    </location>
</feature>
<sequence length="349" mass="38479">MDNERDLGRSFELNGAEKAQRRRESNTSLFSKIGGSDKQDTTPWAESNSRKYLKSFIPGAVREEDVIEVQVMAAVTKRRSIRLDNVQPTESLDLSHASLDSHVSRWLSQEDMETEKAVKALRNLRRRSRGRYEQGGNDRMWSRRSRSLGPEAAAELARANLAAAAAAAAVGDVNATVVRRASTSSLEKLKSPQPDENLATDSPRDLRKGSWIGDEGGTFYVQELRAANSGRMNRNSAVKQASKNGEPSYMHEQLEFLGIDMLGLDSPGMVNVDDGEVGESPQVGESNESSIPPLLKGRSKSDGSGPAVREPQERQLQRSLSVDENSLSDSGRKNLRKSNHRVRFSDALL</sequence>
<feature type="region of interest" description="Disordered" evidence="1">
    <location>
        <begin position="270"/>
        <end position="349"/>
    </location>
</feature>
<evidence type="ECO:0000313" key="2">
    <source>
        <dbReference type="EMBL" id="CAD9230760.1"/>
    </source>
</evidence>
<feature type="region of interest" description="Disordered" evidence="1">
    <location>
        <begin position="1"/>
        <end position="45"/>
    </location>
</feature>
<proteinExistence type="predicted"/>